<name>A0A0F9LJ00_9ZZZZ</name>
<evidence type="ECO:0000313" key="2">
    <source>
        <dbReference type="EMBL" id="KKM87171.1"/>
    </source>
</evidence>
<evidence type="ECO:0000256" key="1">
    <source>
        <dbReference type="SAM" id="MobiDB-lite"/>
    </source>
</evidence>
<dbReference type="AlphaFoldDB" id="A0A0F9LJ00"/>
<gene>
    <name evidence="2" type="ORF">LCGC14_1271590</name>
</gene>
<dbReference type="EMBL" id="LAZR01007143">
    <property type="protein sequence ID" value="KKM87171.1"/>
    <property type="molecule type" value="Genomic_DNA"/>
</dbReference>
<protein>
    <submittedName>
        <fullName evidence="2">Uncharacterized protein</fullName>
    </submittedName>
</protein>
<feature type="region of interest" description="Disordered" evidence="1">
    <location>
        <begin position="287"/>
        <end position="315"/>
    </location>
</feature>
<accession>A0A0F9LJ00</accession>
<feature type="compositionally biased region" description="Basic and acidic residues" evidence="1">
    <location>
        <begin position="287"/>
        <end position="303"/>
    </location>
</feature>
<proteinExistence type="predicted"/>
<sequence length="315" mass="36451">MLSSHKIPTLESQEKAAKSLPVAKRQTFDFICTESNKERYICDLNLSEVSGSCNLKLTHYSGTLNRAAFQVNWHFKTSERNIATSVFDLCSNELARIQENHNRSMRHPDILTSLISEAINPISTNHRTTHNLTKEASINKVAARMNKDYELEFINSDSNNDVYALKVFLRRSDLDKDYKVRTIITSSILAYPAFDMSWSFKEEEYDLASRVFHRICNEVDDIKTDFDRSMAPITVVAGKVREYLKPISVNHIEKTHILPIDEAHRELGESDIRMSIYHGHYPHMSKEEKHAHHKFEGNEEEKPLKRRQYPLRGGL</sequence>
<reference evidence="2" key="1">
    <citation type="journal article" date="2015" name="Nature">
        <title>Complex archaea that bridge the gap between prokaryotes and eukaryotes.</title>
        <authorList>
            <person name="Spang A."/>
            <person name="Saw J.H."/>
            <person name="Jorgensen S.L."/>
            <person name="Zaremba-Niedzwiedzka K."/>
            <person name="Martijn J."/>
            <person name="Lind A.E."/>
            <person name="van Eijk R."/>
            <person name="Schleper C."/>
            <person name="Guy L."/>
            <person name="Ettema T.J."/>
        </authorList>
    </citation>
    <scope>NUCLEOTIDE SEQUENCE</scope>
</reference>
<organism evidence="2">
    <name type="scientific">marine sediment metagenome</name>
    <dbReference type="NCBI Taxonomy" id="412755"/>
    <lineage>
        <taxon>unclassified sequences</taxon>
        <taxon>metagenomes</taxon>
        <taxon>ecological metagenomes</taxon>
    </lineage>
</organism>
<comment type="caution">
    <text evidence="2">The sequence shown here is derived from an EMBL/GenBank/DDBJ whole genome shotgun (WGS) entry which is preliminary data.</text>
</comment>